<evidence type="ECO:0000313" key="3">
    <source>
        <dbReference type="Proteomes" id="UP000228920"/>
    </source>
</evidence>
<evidence type="ECO:0000313" key="2">
    <source>
        <dbReference type="EMBL" id="PIZ45009.1"/>
    </source>
</evidence>
<name>A0A2M7TG57_UNCKA</name>
<dbReference type="AlphaFoldDB" id="A0A2M7TG57"/>
<gene>
    <name evidence="2" type="ORF">COY32_05705</name>
</gene>
<accession>A0A2M7TG57</accession>
<feature type="transmembrane region" description="Helical" evidence="1">
    <location>
        <begin position="12"/>
        <end position="37"/>
    </location>
</feature>
<sequence length="386" mass="42688">MTLTQTAATFRQVVKIGSLLLVVLILFRTGYVVYGMFYPTSQPSTPSPTATLLFGNLPQLEVKPRTISLPANFSVQLDLYRASLPASPGIANVYPILKAPYGFLSEDRAKELARTFGLSNEPIKLSTTENVWSRPNTTLKVNIQSLNFHYEYNYGADTRVFANSSFSGKPQVEDITTSMLTKHTMLSGFGDDLSQGIKSISFLSYKSGQLAPVSKLEEATAARVDIMREPVSYTVDNLNVTIPFVSPSYVGSLTYVIVVNTKLEKNNTFPQAIEISNTHWKFQQDLASTYPIITSQSAWEEFQVSPQSYVVYVGNSKLGPEDFVGGTPEIQTFITRDSYLAYLDPEDESDFIQPVWVFTGEATLTSGGMLDWAAYVPAIDPAHLKP</sequence>
<dbReference type="Proteomes" id="UP000228920">
    <property type="component" value="Unassembled WGS sequence"/>
</dbReference>
<keyword evidence="1" id="KW-1133">Transmembrane helix</keyword>
<reference evidence="3" key="1">
    <citation type="submission" date="2017-09" db="EMBL/GenBank/DDBJ databases">
        <title>Depth-based differentiation of microbial function through sediment-hosted aquifers and enrichment of novel symbionts in the deep terrestrial subsurface.</title>
        <authorList>
            <person name="Probst A.J."/>
            <person name="Ladd B."/>
            <person name="Jarett J.K."/>
            <person name="Geller-Mcgrath D.E."/>
            <person name="Sieber C.M.K."/>
            <person name="Emerson J.B."/>
            <person name="Anantharaman K."/>
            <person name="Thomas B.C."/>
            <person name="Malmstrom R."/>
            <person name="Stieglmeier M."/>
            <person name="Klingl A."/>
            <person name="Woyke T."/>
            <person name="Ryan C.M."/>
            <person name="Banfield J.F."/>
        </authorList>
    </citation>
    <scope>NUCLEOTIDE SEQUENCE [LARGE SCALE GENOMIC DNA]</scope>
</reference>
<organism evidence="2 3">
    <name type="scientific">candidate division WWE3 bacterium CG_4_10_14_0_2_um_filter_41_14</name>
    <dbReference type="NCBI Taxonomy" id="1975072"/>
    <lineage>
        <taxon>Bacteria</taxon>
        <taxon>Katanobacteria</taxon>
    </lineage>
</organism>
<protein>
    <submittedName>
        <fullName evidence="2">Uncharacterized protein</fullName>
    </submittedName>
</protein>
<keyword evidence="1" id="KW-0472">Membrane</keyword>
<evidence type="ECO:0000256" key="1">
    <source>
        <dbReference type="SAM" id="Phobius"/>
    </source>
</evidence>
<keyword evidence="1" id="KW-0812">Transmembrane</keyword>
<proteinExistence type="predicted"/>
<dbReference type="EMBL" id="PFNL01000154">
    <property type="protein sequence ID" value="PIZ45009.1"/>
    <property type="molecule type" value="Genomic_DNA"/>
</dbReference>
<comment type="caution">
    <text evidence="2">The sequence shown here is derived from an EMBL/GenBank/DDBJ whole genome shotgun (WGS) entry which is preliminary data.</text>
</comment>